<sequence>MSRSVRPVTMFLCEQDNYSCLIQEVRKYGDCPVCLLRRKMMSMSVSSDEAMDTSESETEEIQGEENVVSLCDQMEELEI</sequence>
<evidence type="ECO:0000313" key="2">
    <source>
        <dbReference type="EMBL" id="QHT03598.1"/>
    </source>
</evidence>
<dbReference type="EMBL" id="MN739414">
    <property type="protein sequence ID" value="QHT03598.1"/>
    <property type="molecule type" value="Genomic_DNA"/>
</dbReference>
<name>A0A6C0CG80_9ZZZZ</name>
<organism evidence="2">
    <name type="scientific">viral metagenome</name>
    <dbReference type="NCBI Taxonomy" id="1070528"/>
    <lineage>
        <taxon>unclassified sequences</taxon>
        <taxon>metagenomes</taxon>
        <taxon>organismal metagenomes</taxon>
    </lineage>
</organism>
<proteinExistence type="predicted"/>
<evidence type="ECO:0000256" key="1">
    <source>
        <dbReference type="SAM" id="MobiDB-lite"/>
    </source>
</evidence>
<accession>A0A6C0CG80</accession>
<reference evidence="2" key="1">
    <citation type="journal article" date="2020" name="Nature">
        <title>Giant virus diversity and host interactions through global metagenomics.</title>
        <authorList>
            <person name="Schulz F."/>
            <person name="Roux S."/>
            <person name="Paez-Espino D."/>
            <person name="Jungbluth S."/>
            <person name="Walsh D.A."/>
            <person name="Denef V.J."/>
            <person name="McMahon K.D."/>
            <person name="Konstantinidis K.T."/>
            <person name="Eloe-Fadrosh E.A."/>
            <person name="Kyrpides N.C."/>
            <person name="Woyke T."/>
        </authorList>
    </citation>
    <scope>NUCLEOTIDE SEQUENCE</scope>
    <source>
        <strain evidence="2">GVMAG-M-3300021079-18</strain>
    </source>
</reference>
<protein>
    <submittedName>
        <fullName evidence="2">Uncharacterized protein</fullName>
    </submittedName>
</protein>
<feature type="compositionally biased region" description="Acidic residues" evidence="1">
    <location>
        <begin position="49"/>
        <end position="63"/>
    </location>
</feature>
<feature type="region of interest" description="Disordered" evidence="1">
    <location>
        <begin position="45"/>
        <end position="67"/>
    </location>
</feature>
<dbReference type="AlphaFoldDB" id="A0A6C0CG80"/>